<dbReference type="Pfam" id="PF13561">
    <property type="entry name" value="adh_short_C2"/>
    <property type="match status" value="1"/>
</dbReference>
<organism evidence="1 2">
    <name type="scientific">Halobacillus mangrovi</name>
    <dbReference type="NCBI Taxonomy" id="402384"/>
    <lineage>
        <taxon>Bacteria</taxon>
        <taxon>Bacillati</taxon>
        <taxon>Bacillota</taxon>
        <taxon>Bacilli</taxon>
        <taxon>Bacillales</taxon>
        <taxon>Bacillaceae</taxon>
        <taxon>Halobacillus</taxon>
    </lineage>
</organism>
<keyword evidence="2" id="KW-1185">Reference proteome</keyword>
<dbReference type="SUPFAM" id="SSF51735">
    <property type="entry name" value="NAD(P)-binding Rossmann-fold domains"/>
    <property type="match status" value="1"/>
</dbReference>
<gene>
    <name evidence="1" type="ORF">HM131_05820</name>
</gene>
<accession>A0A1W5ZSW2</accession>
<dbReference type="KEGG" id="hmn:HM131_05820"/>
<dbReference type="Proteomes" id="UP000192527">
    <property type="component" value="Chromosome"/>
</dbReference>
<evidence type="ECO:0000313" key="1">
    <source>
        <dbReference type="EMBL" id="ARI76382.1"/>
    </source>
</evidence>
<evidence type="ECO:0008006" key="3">
    <source>
        <dbReference type="Google" id="ProtNLM"/>
    </source>
</evidence>
<dbReference type="AlphaFoldDB" id="A0A1W5ZSW2"/>
<dbReference type="STRING" id="402384.HM131_05820"/>
<dbReference type="Gene3D" id="3.40.50.720">
    <property type="entry name" value="NAD(P)-binding Rossmann-like Domain"/>
    <property type="match status" value="1"/>
</dbReference>
<evidence type="ECO:0000313" key="2">
    <source>
        <dbReference type="Proteomes" id="UP000192527"/>
    </source>
</evidence>
<protein>
    <recommendedName>
        <fullName evidence="3">Short-chain dehydrogenase</fullName>
    </recommendedName>
</protein>
<dbReference type="InterPro" id="IPR036291">
    <property type="entry name" value="NAD(P)-bd_dom_sf"/>
</dbReference>
<dbReference type="OrthoDB" id="9803333at2"/>
<name>A0A1W5ZSW2_9BACI</name>
<sequence length="41" mass="4397">MPLARYGESEDVAKLVLFLAIDDSKLIIGGQYRVDGGIDAS</sequence>
<dbReference type="EMBL" id="CP020772">
    <property type="protein sequence ID" value="ARI76382.1"/>
    <property type="molecule type" value="Genomic_DNA"/>
</dbReference>
<dbReference type="InterPro" id="IPR002347">
    <property type="entry name" value="SDR_fam"/>
</dbReference>
<reference evidence="1 2" key="1">
    <citation type="submission" date="2017-04" db="EMBL/GenBank/DDBJ databases">
        <title>The whole genome sequencing and assembly of Halobacillus mangrovi strain.</title>
        <authorList>
            <person name="Lee S.-J."/>
            <person name="Park M.-K."/>
            <person name="Kim J.-Y."/>
            <person name="Lee Y.-J."/>
            <person name="Yi H."/>
            <person name="Bahn Y.-S."/>
            <person name="Kim J.F."/>
            <person name="Lee D.-W."/>
        </authorList>
    </citation>
    <scope>NUCLEOTIDE SEQUENCE [LARGE SCALE GENOMIC DNA]</scope>
    <source>
        <strain evidence="1 2">KTB 131</strain>
    </source>
</reference>
<proteinExistence type="predicted"/>